<dbReference type="Proteomes" id="UP001163624">
    <property type="component" value="Chromosome"/>
</dbReference>
<dbReference type="RefSeq" id="WP_254475666.1">
    <property type="nucleotide sequence ID" value="NZ_CP113432.1"/>
</dbReference>
<dbReference type="Pfam" id="PF00487">
    <property type="entry name" value="FA_desaturase"/>
    <property type="match status" value="1"/>
</dbReference>
<feature type="transmembrane region" description="Helical" evidence="1">
    <location>
        <begin position="187"/>
        <end position="205"/>
    </location>
</feature>
<keyword evidence="1" id="KW-0472">Membrane</keyword>
<evidence type="ECO:0000313" key="4">
    <source>
        <dbReference type="Proteomes" id="UP001163624"/>
    </source>
</evidence>
<gene>
    <name evidence="3" type="ORF">OU419_17740</name>
</gene>
<sequence length="328" mass="37663">MPLPSRTDAHPPGAAHSWQALRDALEHDRLGRGEWPTWLLLAGVQLAWFALLLSSPWLGLWPTTVLLVPLVTLWMSVQHEIMHGHPTRLPWLNKLLGYAPYALWYPYTLYRDSHLAHHRDEELTLPGIDPESRYIGDRRWHGLALPAKALRWADKTLLGRLLIGAPLALAGLAAEEGQRLRQGDRQAWLMWITHGALSIALLAFVQRFSVLTALHYVIWVSVPALALGMLRSFYEHRPAAAPEQRSVLNEAGWPWRWLFLNLNLHLVHHDLPWLPWYRLPEVYRQRREHWLARSGGFLVHGYGELLRRHAMSPVDSPRHPFAGQEPAA</sequence>
<feature type="transmembrane region" description="Helical" evidence="1">
    <location>
        <begin position="211"/>
        <end position="230"/>
    </location>
</feature>
<organism evidence="3 4">
    <name type="scientific">Pseudomonas triclosanedens</name>
    <dbReference type="NCBI Taxonomy" id="2961893"/>
    <lineage>
        <taxon>Bacteria</taxon>
        <taxon>Pseudomonadati</taxon>
        <taxon>Pseudomonadota</taxon>
        <taxon>Gammaproteobacteria</taxon>
        <taxon>Pseudomonadales</taxon>
        <taxon>Pseudomonadaceae</taxon>
        <taxon>Pseudomonas</taxon>
    </lineage>
</organism>
<reference evidence="3" key="1">
    <citation type="submission" date="2022-11" db="EMBL/GenBank/DDBJ databases">
        <title>Pseudomonas triclosanedens sp. nov., a triclosan degrader isolated from activated sludge.</title>
        <authorList>
            <person name="Yin Y."/>
            <person name="Lu Z."/>
        </authorList>
    </citation>
    <scope>NUCLEOTIDE SEQUENCE</scope>
    <source>
        <strain evidence="3">ZM23</strain>
    </source>
</reference>
<evidence type="ECO:0000313" key="3">
    <source>
        <dbReference type="EMBL" id="WAI47616.1"/>
    </source>
</evidence>
<protein>
    <submittedName>
        <fullName evidence="3">Fatty acid desaturase</fullName>
    </submittedName>
</protein>
<keyword evidence="1" id="KW-1133">Transmembrane helix</keyword>
<feature type="domain" description="Fatty acid desaturase" evidence="2">
    <location>
        <begin position="56"/>
        <end position="289"/>
    </location>
</feature>
<dbReference type="EMBL" id="CP113432">
    <property type="protein sequence ID" value="WAI47616.1"/>
    <property type="molecule type" value="Genomic_DNA"/>
</dbReference>
<dbReference type="InterPro" id="IPR005804">
    <property type="entry name" value="FA_desaturase_dom"/>
</dbReference>
<evidence type="ECO:0000259" key="2">
    <source>
        <dbReference type="Pfam" id="PF00487"/>
    </source>
</evidence>
<keyword evidence="1" id="KW-0812">Transmembrane</keyword>
<proteinExistence type="predicted"/>
<keyword evidence="4" id="KW-1185">Reference proteome</keyword>
<evidence type="ECO:0000256" key="1">
    <source>
        <dbReference type="SAM" id="Phobius"/>
    </source>
</evidence>
<name>A0ABY6ZS48_9PSED</name>
<dbReference type="CDD" id="cd03509">
    <property type="entry name" value="DesA_FADS-like"/>
    <property type="match status" value="1"/>
</dbReference>
<accession>A0ABY6ZS48</accession>